<keyword evidence="4 8" id="KW-1133">Transmembrane helix</keyword>
<feature type="signal peptide" evidence="9">
    <location>
        <begin position="1"/>
        <end position="33"/>
    </location>
</feature>
<evidence type="ECO:0000256" key="2">
    <source>
        <dbReference type="ARBA" id="ARBA00022475"/>
    </source>
</evidence>
<feature type="transmembrane region" description="Helical" evidence="8">
    <location>
        <begin position="936"/>
        <end position="957"/>
    </location>
</feature>
<feature type="domain" description="ABC3 transporter permease C-terminal" evidence="10">
    <location>
        <begin position="939"/>
        <end position="1060"/>
    </location>
</feature>
<comment type="caution">
    <text evidence="11">The sequence shown here is derived from an EMBL/GenBank/DDBJ whole genome shotgun (WGS) entry which is preliminary data.</text>
</comment>
<feature type="region of interest" description="Disordered" evidence="7">
    <location>
        <begin position="104"/>
        <end position="128"/>
    </location>
</feature>
<feature type="transmembrane region" description="Helical" evidence="8">
    <location>
        <begin position="303"/>
        <end position="324"/>
    </location>
</feature>
<organism evidence="11 12">
    <name type="scientific">Occultella aeris</name>
    <dbReference type="NCBI Taxonomy" id="2761496"/>
    <lineage>
        <taxon>Bacteria</taxon>
        <taxon>Bacillati</taxon>
        <taxon>Actinomycetota</taxon>
        <taxon>Actinomycetes</taxon>
        <taxon>Micrococcales</taxon>
        <taxon>Ruaniaceae</taxon>
        <taxon>Occultella</taxon>
    </lineage>
</organism>
<feature type="chain" id="PRO_5029667958" description="ABC3 transporter permease C-terminal domain-containing protein" evidence="9">
    <location>
        <begin position="34"/>
        <end position="1073"/>
    </location>
</feature>
<evidence type="ECO:0000256" key="5">
    <source>
        <dbReference type="ARBA" id="ARBA00023136"/>
    </source>
</evidence>
<keyword evidence="9" id="KW-0732">Signal</keyword>
<feature type="transmembrane region" description="Helical" evidence="8">
    <location>
        <begin position="508"/>
        <end position="532"/>
    </location>
</feature>
<feature type="transmembrane region" description="Helical" evidence="8">
    <location>
        <begin position="1032"/>
        <end position="1055"/>
    </location>
</feature>
<evidence type="ECO:0000313" key="11">
    <source>
        <dbReference type="EMBL" id="VZO38916.1"/>
    </source>
</evidence>
<dbReference type="PANTHER" id="PTHR30572:SF4">
    <property type="entry name" value="ABC TRANSPORTER PERMEASE YTRF"/>
    <property type="match status" value="1"/>
</dbReference>
<evidence type="ECO:0000313" key="12">
    <source>
        <dbReference type="Proteomes" id="UP000419743"/>
    </source>
</evidence>
<accession>A0A7M4DNA5</accession>
<feature type="transmembrane region" description="Helical" evidence="8">
    <location>
        <begin position="344"/>
        <end position="370"/>
    </location>
</feature>
<evidence type="ECO:0000256" key="7">
    <source>
        <dbReference type="SAM" id="MobiDB-lite"/>
    </source>
</evidence>
<evidence type="ECO:0000256" key="8">
    <source>
        <dbReference type="SAM" id="Phobius"/>
    </source>
</evidence>
<feature type="transmembrane region" description="Helical" evidence="8">
    <location>
        <begin position="988"/>
        <end position="1012"/>
    </location>
</feature>
<sequence length="1073" mass="109126">MQRYTYALQRTRARSAIVTVLLLMAALVTAALAGTVTYLDTASAAAVRTVLADAGGARSTTTVQTRLDGDGLDQDEAARAVIAAELPDDAVLWRTLRTVGVPVASGVEDDGSDGSGEDSDGDPAGGSDATLVLGVDDSIMEFAELTGGAWPTGPTEAALQADAAETLGLEVGDVIALGVEEAEVPLTLAGTWRAADPEHPHWAGEALVAGGTDPITGEFGPLIVTEPALDQLGSVPYVRWTITPPATVTDADLPEWRSGLAGLEQAMNDAGVDVRGLTVAAGLADTLDDAASGLAAVDAATTIPLVIVALVSLVAVWQIARLLAALRERETTVLLSRGTANAQLIRMGAAEAVLLAVPGAVLGAVIVFVALGTRAGARPLAIAAIAAAVAVITAVILTGVGAVATLRGLRPTSESGRSSTIMAGGALVLVVLAAAFTLWRFTLNGSPLVPGTAVPDPLAVVGPALGLLAVALVAVALAGPVTAWLAGRAERGRSYSPTMPLRQTARRISLNAVPVILVVLATAITTLAAGYAGTWTQLRTMSAQVSSGADVRVVYGSRVSGETPRGVTDYLDVPGAAGVTGVLQTSMRQEELDGQLTVMPATDLGVGSAPSTVLDPAAVADLLGADPDVLSGPELPAGTTELSLTTTVAAHSSDIGGGPDRQVVFALWLFNGVELVRLQSDTTIARAEGTFTFDEATQSAQIVEAPGQGEPVTTTTTLDVSPGTWRMVAVDAVIESGWAVTDYDLSVDSLTADGADVLADVGADWTPDILPLADPTSTISPGDDGVLSASVLSIGPEIGFAGRTNRAEPVRFMPASTDRPTLPVVTTGAWDGLILPGGTDVLVNGVTVRMEAAGEVAVVPGNPNPAAALADLPTFADVMLRSTVNVPAITETWIDAEPGAAGEVATAARAIADPRAEVQLGADGSADPIAAPARTVYWVAAVCALLLAIPAVAAVALTQAAARRGEVVVLRAVGVGSAQQARSRRQELLGLELGAVLAGIVAGAGVSWLVMVDLVRSTTPQISEAVPLGLRFDLPVGLALLGVIVATVAGVAFWYGRRVRAQALDTTWREEIR</sequence>
<keyword evidence="5 8" id="KW-0472">Membrane</keyword>
<keyword evidence="2" id="KW-1003">Cell membrane</keyword>
<dbReference type="EMBL" id="CACRYJ010000053">
    <property type="protein sequence ID" value="VZO38916.1"/>
    <property type="molecule type" value="Genomic_DNA"/>
</dbReference>
<reference evidence="11 12" key="1">
    <citation type="submission" date="2019-11" db="EMBL/GenBank/DDBJ databases">
        <authorList>
            <person name="Criscuolo A."/>
        </authorList>
    </citation>
    <scope>NUCLEOTIDE SEQUENCE [LARGE SCALE GENOMIC DNA]</scope>
    <source>
        <strain evidence="11">CIP111667</strain>
    </source>
</reference>
<feature type="transmembrane region" description="Helical" evidence="8">
    <location>
        <begin position="461"/>
        <end position="487"/>
    </location>
</feature>
<evidence type="ECO:0000256" key="1">
    <source>
        <dbReference type="ARBA" id="ARBA00004651"/>
    </source>
</evidence>
<dbReference type="InterPro" id="IPR050250">
    <property type="entry name" value="Macrolide_Exporter_MacB"/>
</dbReference>
<comment type="similarity">
    <text evidence="6">Belongs to the ABC-4 integral membrane protein family.</text>
</comment>
<proteinExistence type="inferred from homology"/>
<evidence type="ECO:0000259" key="10">
    <source>
        <dbReference type="Pfam" id="PF02687"/>
    </source>
</evidence>
<keyword evidence="12" id="KW-1185">Reference proteome</keyword>
<keyword evidence="3 8" id="KW-0812">Transmembrane</keyword>
<feature type="compositionally biased region" description="Acidic residues" evidence="7">
    <location>
        <begin position="107"/>
        <end position="121"/>
    </location>
</feature>
<feature type="transmembrane region" description="Helical" evidence="8">
    <location>
        <begin position="421"/>
        <end position="441"/>
    </location>
</feature>
<dbReference type="GO" id="GO:0022857">
    <property type="term" value="F:transmembrane transporter activity"/>
    <property type="evidence" value="ECO:0007669"/>
    <property type="project" value="TreeGrafter"/>
</dbReference>
<gene>
    <name evidence="11" type="ORF">HALOF300_03635</name>
</gene>
<evidence type="ECO:0000256" key="9">
    <source>
        <dbReference type="SAM" id="SignalP"/>
    </source>
</evidence>
<dbReference type="InterPro" id="IPR003838">
    <property type="entry name" value="ABC3_permease_C"/>
</dbReference>
<dbReference type="AlphaFoldDB" id="A0A7M4DNA5"/>
<dbReference type="Pfam" id="PF02687">
    <property type="entry name" value="FtsX"/>
    <property type="match status" value="1"/>
</dbReference>
<comment type="subcellular location">
    <subcellularLocation>
        <location evidence="1">Cell membrane</location>
        <topology evidence="1">Multi-pass membrane protein</topology>
    </subcellularLocation>
</comment>
<evidence type="ECO:0000256" key="3">
    <source>
        <dbReference type="ARBA" id="ARBA00022692"/>
    </source>
</evidence>
<evidence type="ECO:0000256" key="4">
    <source>
        <dbReference type="ARBA" id="ARBA00022989"/>
    </source>
</evidence>
<protein>
    <recommendedName>
        <fullName evidence="10">ABC3 transporter permease C-terminal domain-containing protein</fullName>
    </recommendedName>
</protein>
<feature type="transmembrane region" description="Helical" evidence="8">
    <location>
        <begin position="382"/>
        <end position="409"/>
    </location>
</feature>
<evidence type="ECO:0000256" key="6">
    <source>
        <dbReference type="ARBA" id="ARBA00038076"/>
    </source>
</evidence>
<name>A0A7M4DNA5_9MICO</name>
<dbReference type="RefSeq" id="WP_156742289.1">
    <property type="nucleotide sequence ID" value="NZ_CACRYJ010000053.1"/>
</dbReference>
<dbReference type="PANTHER" id="PTHR30572">
    <property type="entry name" value="MEMBRANE COMPONENT OF TRANSPORTER-RELATED"/>
    <property type="match status" value="1"/>
</dbReference>
<dbReference type="GO" id="GO:0005886">
    <property type="term" value="C:plasma membrane"/>
    <property type="evidence" value="ECO:0007669"/>
    <property type="project" value="UniProtKB-SubCell"/>
</dbReference>
<dbReference type="Proteomes" id="UP000419743">
    <property type="component" value="Unassembled WGS sequence"/>
</dbReference>